<dbReference type="EMBL" id="BGZI01000020">
    <property type="protein sequence ID" value="GBO89172.1"/>
    <property type="molecule type" value="Genomic_DNA"/>
</dbReference>
<organism evidence="1 2">
    <name type="scientific">Marinobacter salsuginis</name>
    <dbReference type="NCBI Taxonomy" id="418719"/>
    <lineage>
        <taxon>Bacteria</taxon>
        <taxon>Pseudomonadati</taxon>
        <taxon>Pseudomonadota</taxon>
        <taxon>Gammaproteobacteria</taxon>
        <taxon>Pseudomonadales</taxon>
        <taxon>Marinobacteraceae</taxon>
        <taxon>Marinobacter</taxon>
    </lineage>
</organism>
<protein>
    <submittedName>
        <fullName evidence="1">Uncharacterized protein</fullName>
    </submittedName>
</protein>
<evidence type="ECO:0000313" key="2">
    <source>
        <dbReference type="Proteomes" id="UP000387223"/>
    </source>
</evidence>
<dbReference type="Proteomes" id="UP000387223">
    <property type="component" value="Unassembled WGS sequence"/>
</dbReference>
<name>A0A5M3Q225_9GAMM</name>
<gene>
    <name evidence="1" type="ORF">MSSD14B_28400</name>
</gene>
<dbReference type="RefSeq" id="WP_136631119.1">
    <property type="nucleotide sequence ID" value="NZ_BGZI01000020.1"/>
</dbReference>
<evidence type="ECO:0000313" key="1">
    <source>
        <dbReference type="EMBL" id="GBO89172.1"/>
    </source>
</evidence>
<dbReference type="AlphaFoldDB" id="A0A5M3Q225"/>
<proteinExistence type="predicted"/>
<reference evidence="1 2" key="1">
    <citation type="journal article" date="2019" name="J. Gen. Appl. Microbiol.">
        <title>Aerobic degradation of cis-dichloroethene by the marine bacterium Marinobacter salsuginis strain 5N-3.</title>
        <authorList>
            <person name="Inoue Y."/>
            <person name="Fukunaga Y."/>
            <person name="Katsumata H."/>
            <person name="Ohji S."/>
            <person name="Hosoyama A."/>
            <person name="Mori K."/>
            <person name="Ando K."/>
        </authorList>
    </citation>
    <scope>NUCLEOTIDE SEQUENCE [LARGE SCALE GENOMIC DNA]</scope>
    <source>
        <strain evidence="1 2">NBRC 109114</strain>
    </source>
</reference>
<sequence>MSQITIIRNHARVGNWKARIPKSAIARETTIQGVKVIATHRDYFINPNRDNELCYQQMISNDAESFVDLYAEVRPGVFAGGMVASNTNEQWQRERLAKMVGRMSEEAAIEYVRGAIEVSPHATSIQEA</sequence>
<comment type="caution">
    <text evidence="1">The sequence shown here is derived from an EMBL/GenBank/DDBJ whole genome shotgun (WGS) entry which is preliminary data.</text>
</comment>
<accession>A0A5M3Q225</accession>